<reference evidence="4 5" key="1">
    <citation type="journal article" date="2017" name="Genome Biol.">
        <title>New reference genome sequences of hot pepper reveal the massive evolution of plant disease-resistance genes by retroduplication.</title>
        <authorList>
            <person name="Kim S."/>
            <person name="Park J."/>
            <person name="Yeom S.I."/>
            <person name="Kim Y.M."/>
            <person name="Seo E."/>
            <person name="Kim K.T."/>
            <person name="Kim M.S."/>
            <person name="Lee J.M."/>
            <person name="Cheong K."/>
            <person name="Shin H.S."/>
            <person name="Kim S.B."/>
            <person name="Han K."/>
            <person name="Lee J."/>
            <person name="Park M."/>
            <person name="Lee H.A."/>
            <person name="Lee H.Y."/>
            <person name="Lee Y."/>
            <person name="Oh S."/>
            <person name="Lee J.H."/>
            <person name="Choi E."/>
            <person name="Choi E."/>
            <person name="Lee S.E."/>
            <person name="Jeon J."/>
            <person name="Kim H."/>
            <person name="Choi G."/>
            <person name="Song H."/>
            <person name="Lee J."/>
            <person name="Lee S.C."/>
            <person name="Kwon J.K."/>
            <person name="Lee H.Y."/>
            <person name="Koo N."/>
            <person name="Hong Y."/>
            <person name="Kim R.W."/>
            <person name="Kang W.H."/>
            <person name="Huh J.H."/>
            <person name="Kang B.C."/>
            <person name="Yang T.J."/>
            <person name="Lee Y.H."/>
            <person name="Bennetzen J.L."/>
            <person name="Choi D."/>
        </authorList>
    </citation>
    <scope>NUCLEOTIDE SEQUENCE [LARGE SCALE GENOMIC DNA]</scope>
    <source>
        <strain evidence="5">cv. PBC81</strain>
    </source>
</reference>
<dbReference type="Proteomes" id="UP000224567">
    <property type="component" value="Unassembled WGS sequence"/>
</dbReference>
<dbReference type="InterPro" id="IPR011990">
    <property type="entry name" value="TPR-like_helical_dom_sf"/>
</dbReference>
<dbReference type="OrthoDB" id="421075at2759"/>
<dbReference type="GO" id="GO:0006401">
    <property type="term" value="P:RNA catabolic process"/>
    <property type="evidence" value="ECO:0007669"/>
    <property type="project" value="InterPro"/>
</dbReference>
<protein>
    <submittedName>
        <fullName evidence="4">Tetratricopeptide repeat protein SKI3</fullName>
    </submittedName>
</protein>
<dbReference type="GO" id="GO:0055087">
    <property type="term" value="C:Ski complex"/>
    <property type="evidence" value="ECO:0007669"/>
    <property type="project" value="InterPro"/>
</dbReference>
<sequence length="1187" mass="131585">QGEEDDTAAAIRGLEEAVISEPGDPCLHFDLGMLLWDKAASAGGGGGGELREKAAQHFLTAAKLNPQNAAAFTYLGHYYARVSLDSQRAIKCYQRALSLNPHDSIAGEAICDLLDSTGKETLQIAVCREASDNSPRAFWAFSRLGYLLVNQNKWSEAAQCLQQAIRGYPTCADLWEALGLSYQQMGMFTAAVKSYGRAIELEESRVFALVESGNVYLMLGSFRKGIEQFRQALQISPMNLSAHHGLASALLSLAKESIDSGAFKLGASLLEEASKVALASTSIVGNISCAWKLLGDIQLTYAKCFPWMDEGTGLEADENSFTSSILSWKRMCCVAVRSACCSYQRALHLSPWQANVYTDVAIASELLFSLRENSKADMNSWFVSEKMCLGGLLLEGCNSEFWVALGCLSDNSALKQHAFIRALQLDVSLAVAWAHLGKLYRLEGESQLAQLAFDRARSIDPSLSLPWAGMSADAAARNMKPDEAYECCLRAVQIFPLAEFQTGLVKLALHSGYLQSPEAFGAIQQALQRAPQYPESHNLKGLVCEARSDYDSAVASYRLARVAARVFAGKLPKSYLADISINLTRSLCKAGNADDAIEECKYLESKGLLDVEGLQLYTLSYWKLGKYDLALSMAKRLASSALPTEHPLAAASLSFICRLVYNISGQELAIRNILQLPKRAFQSSKVRLVASAMHALDESHQLDSVVSSVHESLSSSKEIAALDFLATLGLLVKHGSQDYLEVKKGVNYLRRALHISPNSHLIRTLLGYLLVSSKEWKDVHISARCFIVDPSEHQKKEGFKSSVEIFGAGAVACCTVRSGNKTLPMSICRENSKLACKTIKMLQKCVHQEPWDHHSYYLLVLNYFQQAREEKFPHNLCVVLERLINVALQSEFYAKEDISSQYQKFQLLLCAAEVSLQCGNNFECIMHAKSALKMQLSDNYLFFAHLLLCRAYAVENNYVGLHEEYVRCLEVKTDYHIGWICLKFLESRYKLHSDSSSLALAFQECSKEIKTSWNMWIAIYNLVQGLTAVWNGEFIGAEESLAQACSLASGESCLFLSHGAICMEIARLQSDSEFLSLAIRSLKKAKDSSSLPLPFVSLLLAQAEASLGSESKWEKNLIEEWSSWRPEIRPAELFFQMHLLARRLKEGSAAISNLEPATSPLRWTLQAIHMNPSCLRYWRALLKLFDN</sequence>
<dbReference type="PROSITE" id="PS50005">
    <property type="entry name" value="TPR"/>
    <property type="match status" value="3"/>
</dbReference>
<dbReference type="SMART" id="SM00028">
    <property type="entry name" value="TPR"/>
    <property type="match status" value="6"/>
</dbReference>
<evidence type="ECO:0000313" key="4">
    <source>
        <dbReference type="EMBL" id="PHT33545.1"/>
    </source>
</evidence>
<keyword evidence="2 3" id="KW-0802">TPR repeat</keyword>
<dbReference type="PANTHER" id="PTHR15704">
    <property type="entry name" value="SUPERKILLER 3 PROTEIN-RELATED"/>
    <property type="match status" value="1"/>
</dbReference>
<dbReference type="SUPFAM" id="SSF48452">
    <property type="entry name" value="TPR-like"/>
    <property type="match status" value="3"/>
</dbReference>
<evidence type="ECO:0000313" key="5">
    <source>
        <dbReference type="Proteomes" id="UP000224567"/>
    </source>
</evidence>
<feature type="non-terminal residue" evidence="4">
    <location>
        <position position="1"/>
    </location>
</feature>
<accession>A0A2G2VKP5</accession>
<proteinExistence type="predicted"/>
<dbReference type="EMBL" id="MLFT02000011">
    <property type="protein sequence ID" value="PHT33545.1"/>
    <property type="molecule type" value="Genomic_DNA"/>
</dbReference>
<dbReference type="Pfam" id="PF13432">
    <property type="entry name" value="TPR_16"/>
    <property type="match status" value="2"/>
</dbReference>
<evidence type="ECO:0000256" key="2">
    <source>
        <dbReference type="ARBA" id="ARBA00022803"/>
    </source>
</evidence>
<keyword evidence="5" id="KW-1185">Reference proteome</keyword>
<evidence type="ECO:0000256" key="1">
    <source>
        <dbReference type="ARBA" id="ARBA00022737"/>
    </source>
</evidence>
<feature type="repeat" description="TPR" evidence="3">
    <location>
        <begin position="430"/>
        <end position="463"/>
    </location>
</feature>
<comment type="caution">
    <text evidence="4">The sequence shown here is derived from an EMBL/GenBank/DDBJ whole genome shotgun (WGS) entry which is preliminary data.</text>
</comment>
<gene>
    <name evidence="4" type="ORF">CQW23_25345</name>
</gene>
<reference evidence="5" key="2">
    <citation type="journal article" date="2017" name="J. Anim. Genet.">
        <title>Multiple reference genome sequences of hot pepper reveal the massive evolution of plant disease resistance genes by retroduplication.</title>
        <authorList>
            <person name="Kim S."/>
            <person name="Park J."/>
            <person name="Yeom S.-I."/>
            <person name="Kim Y.-M."/>
            <person name="Seo E."/>
            <person name="Kim K.-T."/>
            <person name="Kim M.-S."/>
            <person name="Lee J.M."/>
            <person name="Cheong K."/>
            <person name="Shin H.-S."/>
            <person name="Kim S.-B."/>
            <person name="Han K."/>
            <person name="Lee J."/>
            <person name="Park M."/>
            <person name="Lee H.-A."/>
            <person name="Lee H.-Y."/>
            <person name="Lee Y."/>
            <person name="Oh S."/>
            <person name="Lee J.H."/>
            <person name="Choi E."/>
            <person name="Choi E."/>
            <person name="Lee S.E."/>
            <person name="Jeon J."/>
            <person name="Kim H."/>
            <person name="Choi G."/>
            <person name="Song H."/>
            <person name="Lee J."/>
            <person name="Lee S.-C."/>
            <person name="Kwon J.-K."/>
            <person name="Lee H.-Y."/>
            <person name="Koo N."/>
            <person name="Hong Y."/>
            <person name="Kim R.W."/>
            <person name="Kang W.-H."/>
            <person name="Huh J.H."/>
            <person name="Kang B.-C."/>
            <person name="Yang T.-J."/>
            <person name="Lee Y.-H."/>
            <person name="Bennetzen J.L."/>
            <person name="Choi D."/>
        </authorList>
    </citation>
    <scope>NUCLEOTIDE SEQUENCE [LARGE SCALE GENOMIC DNA]</scope>
    <source>
        <strain evidence="5">cv. PBC81</strain>
    </source>
</reference>
<dbReference type="InterPro" id="IPR039226">
    <property type="entry name" value="Ski3/TTC37"/>
</dbReference>
<feature type="repeat" description="TPR" evidence="3">
    <location>
        <begin position="206"/>
        <end position="239"/>
    </location>
</feature>
<name>A0A2G2VKP5_CAPBA</name>
<organism evidence="4 5">
    <name type="scientific">Capsicum baccatum</name>
    <name type="common">Peruvian pepper</name>
    <dbReference type="NCBI Taxonomy" id="33114"/>
    <lineage>
        <taxon>Eukaryota</taxon>
        <taxon>Viridiplantae</taxon>
        <taxon>Streptophyta</taxon>
        <taxon>Embryophyta</taxon>
        <taxon>Tracheophyta</taxon>
        <taxon>Spermatophyta</taxon>
        <taxon>Magnoliopsida</taxon>
        <taxon>eudicotyledons</taxon>
        <taxon>Gunneridae</taxon>
        <taxon>Pentapetalae</taxon>
        <taxon>asterids</taxon>
        <taxon>lamiids</taxon>
        <taxon>Solanales</taxon>
        <taxon>Solanaceae</taxon>
        <taxon>Solanoideae</taxon>
        <taxon>Capsiceae</taxon>
        <taxon>Capsicum</taxon>
    </lineage>
</organism>
<feature type="repeat" description="TPR" evidence="3">
    <location>
        <begin position="172"/>
        <end position="205"/>
    </location>
</feature>
<dbReference type="Gene3D" id="1.25.40.10">
    <property type="entry name" value="Tetratricopeptide repeat domain"/>
    <property type="match status" value="4"/>
</dbReference>
<dbReference type="STRING" id="33114.A0A2G2VKP5"/>
<dbReference type="AlphaFoldDB" id="A0A2G2VKP5"/>
<dbReference type="InterPro" id="IPR019734">
    <property type="entry name" value="TPR_rpt"/>
</dbReference>
<dbReference type="PANTHER" id="PTHR15704:SF7">
    <property type="entry name" value="SUPERKILLER COMPLEX PROTEIN 3"/>
    <property type="match status" value="1"/>
</dbReference>
<evidence type="ECO:0000256" key="3">
    <source>
        <dbReference type="PROSITE-ProRule" id="PRU00339"/>
    </source>
</evidence>
<keyword evidence="1" id="KW-0677">Repeat</keyword>